<protein>
    <submittedName>
        <fullName evidence="2">Uncharacterized protein</fullName>
    </submittedName>
</protein>
<reference evidence="2 3" key="1">
    <citation type="submission" date="2014-06" db="EMBL/GenBank/DDBJ databases">
        <title>Evolutionary Origins and Diversification of the Mycorrhizal Mutualists.</title>
        <authorList>
            <consortium name="DOE Joint Genome Institute"/>
            <consortium name="Mycorrhizal Genomics Consortium"/>
            <person name="Kohler A."/>
            <person name="Kuo A."/>
            <person name="Nagy L.G."/>
            <person name="Floudas D."/>
            <person name="Copeland A."/>
            <person name="Barry K.W."/>
            <person name="Cichocki N."/>
            <person name="Veneault-Fourrey C."/>
            <person name="LaButti K."/>
            <person name="Lindquist E.A."/>
            <person name="Lipzen A."/>
            <person name="Lundell T."/>
            <person name="Morin E."/>
            <person name="Murat C."/>
            <person name="Riley R."/>
            <person name="Ohm R."/>
            <person name="Sun H."/>
            <person name="Tunlid A."/>
            <person name="Henrissat B."/>
            <person name="Grigoriev I.V."/>
            <person name="Hibbett D.S."/>
            <person name="Martin F."/>
        </authorList>
    </citation>
    <scope>NUCLEOTIDE SEQUENCE [LARGE SCALE GENOMIC DNA]</scope>
    <source>
        <strain evidence="2 3">SS14</strain>
    </source>
</reference>
<keyword evidence="3" id="KW-1185">Reference proteome</keyword>
<feature type="compositionally biased region" description="Basic residues" evidence="1">
    <location>
        <begin position="1"/>
        <end position="12"/>
    </location>
</feature>
<evidence type="ECO:0000313" key="2">
    <source>
        <dbReference type="EMBL" id="KIJ23857.1"/>
    </source>
</evidence>
<dbReference type="EMBL" id="KN837576">
    <property type="protein sequence ID" value="KIJ23857.1"/>
    <property type="molecule type" value="Genomic_DNA"/>
</dbReference>
<accession>A0A0C9U406</accession>
<proteinExistence type="predicted"/>
<feature type="region of interest" description="Disordered" evidence="1">
    <location>
        <begin position="1"/>
        <end position="77"/>
    </location>
</feature>
<gene>
    <name evidence="2" type="ORF">M422DRAFT_275490</name>
</gene>
<dbReference type="OrthoDB" id="3248009at2759"/>
<evidence type="ECO:0000256" key="1">
    <source>
        <dbReference type="SAM" id="MobiDB-lite"/>
    </source>
</evidence>
<dbReference type="AlphaFoldDB" id="A0A0C9U406"/>
<feature type="compositionally biased region" description="Basic and acidic residues" evidence="1">
    <location>
        <begin position="56"/>
        <end position="71"/>
    </location>
</feature>
<dbReference type="Proteomes" id="UP000054279">
    <property type="component" value="Unassembled WGS sequence"/>
</dbReference>
<organism evidence="2 3">
    <name type="scientific">Sphaerobolus stellatus (strain SS14)</name>
    <dbReference type="NCBI Taxonomy" id="990650"/>
    <lineage>
        <taxon>Eukaryota</taxon>
        <taxon>Fungi</taxon>
        <taxon>Dikarya</taxon>
        <taxon>Basidiomycota</taxon>
        <taxon>Agaricomycotina</taxon>
        <taxon>Agaricomycetes</taxon>
        <taxon>Phallomycetidae</taxon>
        <taxon>Geastrales</taxon>
        <taxon>Sphaerobolaceae</taxon>
        <taxon>Sphaerobolus</taxon>
    </lineage>
</organism>
<evidence type="ECO:0000313" key="3">
    <source>
        <dbReference type="Proteomes" id="UP000054279"/>
    </source>
</evidence>
<sequence>MARTHRKHKKKHVQEESDADSHSSSTESDSLTISFHPDMSPETLLKQGRKAQNKINEQKQSKAHDQKKLADKTNSQA</sequence>
<name>A0A0C9U406_SPHS4</name>
<dbReference type="HOGENOM" id="CLU_2639696_0_0_1"/>